<evidence type="ECO:0000256" key="1">
    <source>
        <dbReference type="SAM" id="MobiDB-lite"/>
    </source>
</evidence>
<dbReference type="Proteomes" id="UP000198415">
    <property type="component" value="Unassembled WGS sequence"/>
</dbReference>
<evidence type="ECO:0000313" key="3">
    <source>
        <dbReference type="EMBL" id="SNR66884.1"/>
    </source>
</evidence>
<keyword evidence="2" id="KW-0812">Transmembrane</keyword>
<reference evidence="3 4" key="1">
    <citation type="submission" date="2017-06" db="EMBL/GenBank/DDBJ databases">
        <authorList>
            <person name="Kim H.J."/>
            <person name="Triplett B.A."/>
        </authorList>
    </citation>
    <scope>NUCLEOTIDE SEQUENCE [LARGE SCALE GENOMIC DNA]</scope>
    <source>
        <strain evidence="3 4">DSM 43151</strain>
    </source>
</reference>
<evidence type="ECO:0000313" key="4">
    <source>
        <dbReference type="Proteomes" id="UP000198415"/>
    </source>
</evidence>
<gene>
    <name evidence="3" type="ORF">SAMN06264365_104319</name>
</gene>
<proteinExistence type="predicted"/>
<evidence type="ECO:0008006" key="5">
    <source>
        <dbReference type="Google" id="ProtNLM"/>
    </source>
</evidence>
<evidence type="ECO:0000256" key="2">
    <source>
        <dbReference type="SAM" id="Phobius"/>
    </source>
</evidence>
<feature type="transmembrane region" description="Helical" evidence="2">
    <location>
        <begin position="27"/>
        <end position="47"/>
    </location>
</feature>
<keyword evidence="4" id="KW-1185">Reference proteome</keyword>
<keyword evidence="2" id="KW-1133">Transmembrane helix</keyword>
<feature type="transmembrane region" description="Helical" evidence="2">
    <location>
        <begin position="53"/>
        <end position="72"/>
    </location>
</feature>
<accession>A0A238Y8F1</accession>
<feature type="region of interest" description="Disordered" evidence="1">
    <location>
        <begin position="71"/>
        <end position="90"/>
    </location>
</feature>
<keyword evidence="2" id="KW-0472">Membrane</keyword>
<dbReference type="RefSeq" id="WP_239138303.1">
    <property type="nucleotide sequence ID" value="NZ_BOMU01000037.1"/>
</dbReference>
<name>A0A238Y8F1_9ACTN</name>
<dbReference type="AlphaFoldDB" id="A0A238Y8F1"/>
<protein>
    <recommendedName>
        <fullName evidence="5">MFS transporter, DHA1 family, inner membrane transport protein</fullName>
    </recommendedName>
</protein>
<organism evidence="3 4">
    <name type="scientific">Actinoplanes regularis</name>
    <dbReference type="NCBI Taxonomy" id="52697"/>
    <lineage>
        <taxon>Bacteria</taxon>
        <taxon>Bacillati</taxon>
        <taxon>Actinomycetota</taxon>
        <taxon>Actinomycetes</taxon>
        <taxon>Micromonosporales</taxon>
        <taxon>Micromonosporaceae</taxon>
        <taxon>Actinoplanes</taxon>
    </lineage>
</organism>
<sequence length="90" mass="8561">MGPALQARLITVAPSAQLMGAAVSQSALNLANSLGAALGGLVIARGLGYLASAWVGVALVAVGLALAAAGFAGDPQRPSGTADPAPALRG</sequence>
<dbReference type="EMBL" id="FZNR01000004">
    <property type="protein sequence ID" value="SNR66884.1"/>
    <property type="molecule type" value="Genomic_DNA"/>
</dbReference>